<sequence>MEGNVLEECVLELFRIGVVKFGSFTLKSGMQSPVYFDLRIIISFPKLLETVAQLMWEKRPGTDYQLVCGVAYTGIPIATVISNKQDVPMVIRRKETKGYGTKKMVEGIYEKNQECLMIEDVIVSGSSVYETVETLVELGLEVKDAVVFLDREQGGASNLTALGINIIPVITLTELMEILLKHGRVNQDTYNSVKEFVASHNDTSIVTKAKISCKNGIKVTDRKDQTFESRISTTNHPLSRRLFKIMLRKKTNLCVAADVATSQQLLSLADQLGPHICLLKTHVDLMSDFTLDTTQELKELAEKHNFLLFEDRKFGDIGNTVAKQYSGGAHKVVEWAHLVTAHALPGPGVIEGLASAAQDQERGCVLVSQMSSVGALTSNEYVNGCSRLAENHTYFVVGFVSQSSVSGDSRFILFTPGVQLEKSVDGLGQQYVTPRAAVLERGADIIIVGRGITQASDPVATAITYKHQAFSAYEERVAGGTS</sequence>
<keyword evidence="18" id="KW-1185">Reference proteome</keyword>
<keyword evidence="13" id="KW-0511">Multifunctional enzyme</keyword>
<evidence type="ECO:0000256" key="10">
    <source>
        <dbReference type="ARBA" id="ARBA00022793"/>
    </source>
</evidence>
<feature type="binding site" evidence="15">
    <location>
        <position position="450"/>
    </location>
    <ligand>
        <name>substrate</name>
    </ligand>
</feature>
<evidence type="ECO:0000256" key="12">
    <source>
        <dbReference type="ARBA" id="ARBA00023239"/>
    </source>
</evidence>
<evidence type="ECO:0000256" key="9">
    <source>
        <dbReference type="ARBA" id="ARBA00022679"/>
    </source>
</evidence>
<feature type="binding site" evidence="15">
    <location>
        <position position="449"/>
    </location>
    <ligand>
        <name>substrate</name>
    </ligand>
</feature>
<feature type="binding site" evidence="15">
    <location>
        <position position="371"/>
    </location>
    <ligand>
        <name>substrate</name>
    </ligand>
</feature>
<dbReference type="InterPro" id="IPR029057">
    <property type="entry name" value="PRTase-like"/>
</dbReference>
<evidence type="ECO:0000256" key="4">
    <source>
        <dbReference type="ARBA" id="ARBA00009769"/>
    </source>
</evidence>
<dbReference type="InterPro" id="IPR014732">
    <property type="entry name" value="OMPdecase"/>
</dbReference>
<feature type="binding site" evidence="15">
    <location>
        <position position="280"/>
    </location>
    <ligand>
        <name>substrate</name>
    </ligand>
</feature>
<dbReference type="Gene3D" id="3.20.20.70">
    <property type="entry name" value="Aldolase class I"/>
    <property type="match status" value="1"/>
</dbReference>
<dbReference type="Pfam" id="PF00215">
    <property type="entry name" value="OMPdecase"/>
    <property type="match status" value="1"/>
</dbReference>
<evidence type="ECO:0000256" key="15">
    <source>
        <dbReference type="PIRSR" id="PIRSR614732-2"/>
    </source>
</evidence>
<dbReference type="Proteomes" id="UP001292094">
    <property type="component" value="Unassembled WGS sequence"/>
</dbReference>
<keyword evidence="10" id="KW-0210">Decarboxylase</keyword>
<protein>
    <recommendedName>
        <fullName evidence="7">Uridine 5'-monophosphate synthase</fullName>
        <ecNumber evidence="5">2.4.2.10</ecNumber>
        <ecNumber evidence="6">4.1.1.23</ecNumber>
    </recommendedName>
</protein>
<keyword evidence="11" id="KW-0665">Pyrimidine biosynthesis</keyword>
<dbReference type="Gene3D" id="3.40.50.2020">
    <property type="match status" value="1"/>
</dbReference>
<evidence type="ECO:0000256" key="2">
    <source>
        <dbReference type="ARBA" id="ARBA00004889"/>
    </source>
</evidence>
<evidence type="ECO:0000256" key="8">
    <source>
        <dbReference type="ARBA" id="ARBA00022676"/>
    </source>
</evidence>
<dbReference type="GO" id="GO:0044205">
    <property type="term" value="P:'de novo' UMP biosynthetic process"/>
    <property type="evidence" value="ECO:0007669"/>
    <property type="project" value="InterPro"/>
</dbReference>
<comment type="similarity">
    <text evidence="4">In the C-terminal section; belongs to the OMP decarboxylase family.</text>
</comment>
<dbReference type="CDD" id="cd06223">
    <property type="entry name" value="PRTases_typeI"/>
    <property type="match status" value="1"/>
</dbReference>
<reference evidence="17" key="1">
    <citation type="submission" date="2023-11" db="EMBL/GenBank/DDBJ databases">
        <title>Genome assemblies of two species of porcelain crab, Petrolisthes cinctipes and Petrolisthes manimaculis (Anomura: Porcellanidae).</title>
        <authorList>
            <person name="Angst P."/>
        </authorList>
    </citation>
    <scope>NUCLEOTIDE SEQUENCE</scope>
    <source>
        <strain evidence="17">PB745_02</strain>
        <tissue evidence="17">Gill</tissue>
    </source>
</reference>
<keyword evidence="9" id="KW-0808">Transferase</keyword>
<dbReference type="NCBIfam" id="NF010382">
    <property type="entry name" value="PRK13809.1"/>
    <property type="match status" value="1"/>
</dbReference>
<dbReference type="InterPro" id="IPR004467">
    <property type="entry name" value="Or_phspho_trans_dom"/>
</dbReference>
<dbReference type="GO" id="GO:0006207">
    <property type="term" value="P:'de novo' pyrimidine nucleobase biosynthetic process"/>
    <property type="evidence" value="ECO:0007669"/>
    <property type="project" value="InterPro"/>
</dbReference>
<evidence type="ECO:0000259" key="16">
    <source>
        <dbReference type="SMART" id="SM00934"/>
    </source>
</evidence>
<dbReference type="FunFam" id="3.40.50.2020:FF:000025">
    <property type="entry name" value="Uridine monophosphate synthetase"/>
    <property type="match status" value="1"/>
</dbReference>
<feature type="active site" description="For OMPdecase activity" evidence="14">
    <location>
        <position position="316"/>
    </location>
</feature>
<dbReference type="InterPro" id="IPR000836">
    <property type="entry name" value="PRTase_dom"/>
</dbReference>
<dbReference type="EC" id="2.4.2.10" evidence="5"/>
<dbReference type="InterPro" id="IPR011060">
    <property type="entry name" value="RibuloseP-bd_barrel"/>
</dbReference>
<dbReference type="HAMAP" id="MF_01208">
    <property type="entry name" value="PyrE"/>
    <property type="match status" value="1"/>
</dbReference>
<keyword evidence="8" id="KW-0328">Glycosyltransferase</keyword>
<evidence type="ECO:0000256" key="5">
    <source>
        <dbReference type="ARBA" id="ARBA00011971"/>
    </source>
</evidence>
<keyword evidence="12" id="KW-0456">Lyase</keyword>
<dbReference type="EMBL" id="JAWZYT010002457">
    <property type="protein sequence ID" value="KAK4304264.1"/>
    <property type="molecule type" value="Genomic_DNA"/>
</dbReference>
<proteinExistence type="inferred from homology"/>
<dbReference type="InterPro" id="IPR018089">
    <property type="entry name" value="OMPdecase_AS"/>
</dbReference>
<dbReference type="EC" id="4.1.1.23" evidence="6"/>
<dbReference type="InterPro" id="IPR013785">
    <property type="entry name" value="Aldolase_TIM"/>
</dbReference>
<organism evidence="17 18">
    <name type="scientific">Petrolisthes manimaculis</name>
    <dbReference type="NCBI Taxonomy" id="1843537"/>
    <lineage>
        <taxon>Eukaryota</taxon>
        <taxon>Metazoa</taxon>
        <taxon>Ecdysozoa</taxon>
        <taxon>Arthropoda</taxon>
        <taxon>Crustacea</taxon>
        <taxon>Multicrustacea</taxon>
        <taxon>Malacostraca</taxon>
        <taxon>Eumalacostraca</taxon>
        <taxon>Eucarida</taxon>
        <taxon>Decapoda</taxon>
        <taxon>Pleocyemata</taxon>
        <taxon>Anomura</taxon>
        <taxon>Galatheoidea</taxon>
        <taxon>Porcellanidae</taxon>
        <taxon>Petrolisthes</taxon>
    </lineage>
</organism>
<feature type="binding site" evidence="15">
    <location>
        <position position="429"/>
    </location>
    <ligand>
        <name>substrate</name>
    </ligand>
</feature>
<dbReference type="SUPFAM" id="SSF53271">
    <property type="entry name" value="PRTase-like"/>
    <property type="match status" value="1"/>
</dbReference>
<dbReference type="AlphaFoldDB" id="A0AAE1U314"/>
<feature type="active site" description="For OMPdecase activity" evidence="14">
    <location>
        <position position="311"/>
    </location>
</feature>
<feature type="domain" description="Orotidine 5'-phosphate decarboxylase" evidence="16">
    <location>
        <begin position="252"/>
        <end position="465"/>
    </location>
</feature>
<gene>
    <name evidence="17" type="ORF">Pmani_023782</name>
</gene>
<dbReference type="PROSITE" id="PS00156">
    <property type="entry name" value="OMPDECASE"/>
    <property type="match status" value="1"/>
</dbReference>
<accession>A0AAE1U314</accession>
<dbReference type="SUPFAM" id="SSF51366">
    <property type="entry name" value="Ribulose-phoshate binding barrel"/>
    <property type="match status" value="1"/>
</dbReference>
<dbReference type="GO" id="GO:0004590">
    <property type="term" value="F:orotidine-5'-phosphate decarboxylase activity"/>
    <property type="evidence" value="ECO:0007669"/>
    <property type="project" value="UniProtKB-EC"/>
</dbReference>
<dbReference type="PANTHER" id="PTHR19278">
    <property type="entry name" value="OROTATE PHOSPHORIBOSYLTRANSFERASE"/>
    <property type="match status" value="1"/>
</dbReference>
<evidence type="ECO:0000256" key="7">
    <source>
        <dbReference type="ARBA" id="ARBA00015047"/>
    </source>
</evidence>
<dbReference type="PANTHER" id="PTHR19278:SF9">
    <property type="entry name" value="URIDINE 5'-MONOPHOSPHATE SYNTHASE"/>
    <property type="match status" value="1"/>
</dbReference>
<dbReference type="InterPro" id="IPR001754">
    <property type="entry name" value="OMPdeCOase_dom"/>
</dbReference>
<comment type="caution">
    <text evidence="17">The sequence shown here is derived from an EMBL/GenBank/DDBJ whole genome shotgun (WGS) entry which is preliminary data.</text>
</comment>
<dbReference type="FunFam" id="3.20.20.70:FF:000114">
    <property type="entry name" value="Decarboxylase,orotidine phosphate"/>
    <property type="match status" value="1"/>
</dbReference>
<dbReference type="NCBIfam" id="TIGR00336">
    <property type="entry name" value="pyrE"/>
    <property type="match status" value="1"/>
</dbReference>
<comment type="pathway">
    <text evidence="1">Pyrimidine metabolism; UMP biosynthesis via de novo pathway; UMP from orotate: step 2/2.</text>
</comment>
<evidence type="ECO:0000256" key="6">
    <source>
        <dbReference type="ARBA" id="ARBA00012321"/>
    </source>
</evidence>
<name>A0AAE1U314_9EUCA</name>
<dbReference type="NCBIfam" id="TIGR01740">
    <property type="entry name" value="pyrF"/>
    <property type="match status" value="1"/>
</dbReference>
<dbReference type="SMART" id="SM00934">
    <property type="entry name" value="OMPdecase"/>
    <property type="match status" value="1"/>
</dbReference>
<dbReference type="CDD" id="cd04725">
    <property type="entry name" value="OMP_decarboxylase_like"/>
    <property type="match status" value="1"/>
</dbReference>
<feature type="binding site" evidence="15">
    <location>
        <position position="258"/>
    </location>
    <ligand>
        <name>substrate</name>
    </ligand>
</feature>
<evidence type="ECO:0000256" key="14">
    <source>
        <dbReference type="PIRSR" id="PIRSR614732-1"/>
    </source>
</evidence>
<dbReference type="GO" id="GO:0004588">
    <property type="term" value="F:orotate phosphoribosyltransferase activity"/>
    <property type="evidence" value="ECO:0007669"/>
    <property type="project" value="UniProtKB-EC"/>
</dbReference>
<feature type="active site" description="For OMPdecase activity" evidence="14">
    <location>
        <position position="313"/>
    </location>
</feature>
<dbReference type="InterPro" id="IPR023031">
    <property type="entry name" value="OPRT"/>
</dbReference>
<evidence type="ECO:0000313" key="17">
    <source>
        <dbReference type="EMBL" id="KAK4304264.1"/>
    </source>
</evidence>
<comment type="pathway">
    <text evidence="2">Pyrimidine metabolism; UMP biosynthesis via de novo pathway; UMP from orotate: step 1/2.</text>
</comment>
<evidence type="ECO:0000256" key="13">
    <source>
        <dbReference type="ARBA" id="ARBA00023268"/>
    </source>
</evidence>
<evidence type="ECO:0000256" key="3">
    <source>
        <dbReference type="ARBA" id="ARBA00006221"/>
    </source>
</evidence>
<evidence type="ECO:0000256" key="11">
    <source>
        <dbReference type="ARBA" id="ARBA00022975"/>
    </source>
</evidence>
<evidence type="ECO:0000256" key="1">
    <source>
        <dbReference type="ARBA" id="ARBA00004861"/>
    </source>
</evidence>
<comment type="similarity">
    <text evidence="3">In the N-terminal section; belongs to the purine/pyrimidine phosphoribosyltransferase family.</text>
</comment>
<evidence type="ECO:0000313" key="18">
    <source>
        <dbReference type="Proteomes" id="UP001292094"/>
    </source>
</evidence>